<dbReference type="KEGG" id="fvr:FVEG_06766"/>
<dbReference type="EMBL" id="DS022249">
    <property type="protein sequence ID" value="EWG46208.1"/>
    <property type="molecule type" value="Genomic_DNA"/>
</dbReference>
<dbReference type="GeneID" id="30064633"/>
<name>W7M3P6_GIBM7</name>
<evidence type="ECO:0000313" key="2">
    <source>
        <dbReference type="Proteomes" id="UP000009096"/>
    </source>
</evidence>
<reference evidence="1 2" key="1">
    <citation type="journal article" date="2010" name="Nature">
        <title>Comparative genomics reveals mobile pathogenicity chromosomes in Fusarium.</title>
        <authorList>
            <person name="Ma L.J."/>
            <person name="van der Does H.C."/>
            <person name="Borkovich K.A."/>
            <person name="Coleman J.J."/>
            <person name="Daboussi M.J."/>
            <person name="Di Pietro A."/>
            <person name="Dufresne M."/>
            <person name="Freitag M."/>
            <person name="Grabherr M."/>
            <person name="Henrissat B."/>
            <person name="Houterman P.M."/>
            <person name="Kang S."/>
            <person name="Shim W.B."/>
            <person name="Woloshuk C."/>
            <person name="Xie X."/>
            <person name="Xu J.R."/>
            <person name="Antoniw J."/>
            <person name="Baker S.E."/>
            <person name="Bluhm B.H."/>
            <person name="Breakspear A."/>
            <person name="Brown D.W."/>
            <person name="Butchko R.A."/>
            <person name="Chapman S."/>
            <person name="Coulson R."/>
            <person name="Coutinho P.M."/>
            <person name="Danchin E.G."/>
            <person name="Diener A."/>
            <person name="Gale L.R."/>
            <person name="Gardiner D.M."/>
            <person name="Goff S."/>
            <person name="Hammond-Kosack K.E."/>
            <person name="Hilburn K."/>
            <person name="Hua-Van A."/>
            <person name="Jonkers W."/>
            <person name="Kazan K."/>
            <person name="Kodira C.D."/>
            <person name="Koehrsen M."/>
            <person name="Kumar L."/>
            <person name="Lee Y.H."/>
            <person name="Li L."/>
            <person name="Manners J.M."/>
            <person name="Miranda-Saavedra D."/>
            <person name="Mukherjee M."/>
            <person name="Park G."/>
            <person name="Park J."/>
            <person name="Park S.Y."/>
            <person name="Proctor R.H."/>
            <person name="Regev A."/>
            <person name="Ruiz-Roldan M.C."/>
            <person name="Sain D."/>
            <person name="Sakthikumar S."/>
            <person name="Sykes S."/>
            <person name="Schwartz D.C."/>
            <person name="Turgeon B.G."/>
            <person name="Wapinski I."/>
            <person name="Yoder O."/>
            <person name="Young S."/>
            <person name="Zeng Q."/>
            <person name="Zhou S."/>
            <person name="Galagan J."/>
            <person name="Cuomo C.A."/>
            <person name="Kistler H.C."/>
            <person name="Rep M."/>
        </authorList>
    </citation>
    <scope>NUCLEOTIDE SEQUENCE [LARGE SCALE GENOMIC DNA]</scope>
    <source>
        <strain evidence="2">M3125 / FGSC 7600</strain>
    </source>
</reference>
<dbReference type="HOGENOM" id="CLU_2794147_0_0_1"/>
<proteinExistence type="predicted"/>
<dbReference type="RefSeq" id="XP_018752399.1">
    <property type="nucleotide sequence ID" value="XM_018895179.1"/>
</dbReference>
<sequence>MLREMGQLSAKHHRLINHKFQTLFTSHEDPQEFCLVLIRTLFDFAHLFLQPRQHIILSTDALCLAVSV</sequence>
<accession>W7M3P6</accession>
<organism evidence="1 2">
    <name type="scientific">Gibberella moniliformis (strain M3125 / FGSC 7600)</name>
    <name type="common">Maize ear and stalk rot fungus</name>
    <name type="synonym">Fusarium verticillioides</name>
    <dbReference type="NCBI Taxonomy" id="334819"/>
    <lineage>
        <taxon>Eukaryota</taxon>
        <taxon>Fungi</taxon>
        <taxon>Dikarya</taxon>
        <taxon>Ascomycota</taxon>
        <taxon>Pezizomycotina</taxon>
        <taxon>Sordariomycetes</taxon>
        <taxon>Hypocreomycetidae</taxon>
        <taxon>Hypocreales</taxon>
        <taxon>Nectriaceae</taxon>
        <taxon>Fusarium</taxon>
        <taxon>Fusarium fujikuroi species complex</taxon>
    </lineage>
</organism>
<dbReference type="AlphaFoldDB" id="W7M3P6"/>
<protein>
    <submittedName>
        <fullName evidence="1">Uncharacterized protein</fullName>
    </submittedName>
</protein>
<dbReference type="Proteomes" id="UP000009096">
    <property type="component" value="Chromosome 7"/>
</dbReference>
<evidence type="ECO:0000313" key="1">
    <source>
        <dbReference type="EMBL" id="EWG46208.1"/>
    </source>
</evidence>
<keyword evidence="2" id="KW-1185">Reference proteome</keyword>
<dbReference type="VEuPathDB" id="FungiDB:FVEG_06766"/>
<dbReference type="EMBL" id="CM000584">
    <property type="protein sequence ID" value="EWG46208.1"/>
    <property type="molecule type" value="Genomic_DNA"/>
</dbReference>
<gene>
    <name evidence="1" type="ORF">FVEG_06766</name>
</gene>